<evidence type="ECO:0000313" key="15">
    <source>
        <dbReference type="Proteomes" id="UP000005439"/>
    </source>
</evidence>
<accession>G8TY25</accession>
<dbReference type="InterPro" id="IPR027417">
    <property type="entry name" value="P-loop_NTPase"/>
</dbReference>
<dbReference type="InterPro" id="IPR010997">
    <property type="entry name" value="HRDC-like_sf"/>
</dbReference>
<reference evidence="15" key="1">
    <citation type="submission" date="2011-12" db="EMBL/GenBank/DDBJ databases">
        <title>The complete genome of chromosome of Sulfobacillus acidophilus DSM 10332.</title>
        <authorList>
            <person name="Lucas S."/>
            <person name="Han J."/>
            <person name="Lapidus A."/>
            <person name="Bruce D."/>
            <person name="Goodwin L."/>
            <person name="Pitluck S."/>
            <person name="Peters L."/>
            <person name="Kyrpides N."/>
            <person name="Mavromatis K."/>
            <person name="Ivanova N."/>
            <person name="Mikhailova N."/>
            <person name="Chertkov O."/>
            <person name="Saunders E."/>
            <person name="Detter J.C."/>
            <person name="Tapia R."/>
            <person name="Han C."/>
            <person name="Land M."/>
            <person name="Hauser L."/>
            <person name="Markowitz V."/>
            <person name="Cheng J.-F."/>
            <person name="Hugenholtz P."/>
            <person name="Woyke T."/>
            <person name="Wu D."/>
            <person name="Pukall R."/>
            <person name="Gehrich-Schroeter G."/>
            <person name="Schneider S."/>
            <person name="Klenk H.-P."/>
            <person name="Eisen J.A."/>
        </authorList>
    </citation>
    <scope>NUCLEOTIDE SEQUENCE [LARGE SCALE GENOMIC DNA]</scope>
    <source>
        <strain evidence="15">ATCC 700253 / DSM 10332 / NAL</strain>
    </source>
</reference>
<dbReference type="GO" id="GO:0003677">
    <property type="term" value="F:DNA binding"/>
    <property type="evidence" value="ECO:0007669"/>
    <property type="project" value="UniProtKB-KW"/>
</dbReference>
<protein>
    <recommendedName>
        <fullName evidence="10">DNA 3'-5' helicase</fullName>
        <ecNumber evidence="10">5.6.2.4</ecNumber>
    </recommendedName>
</protein>
<evidence type="ECO:0000259" key="13">
    <source>
        <dbReference type="PROSITE" id="PS51194"/>
    </source>
</evidence>
<dbReference type="GO" id="GO:0043590">
    <property type="term" value="C:bacterial nucleoid"/>
    <property type="evidence" value="ECO:0007669"/>
    <property type="project" value="TreeGrafter"/>
</dbReference>
<dbReference type="CDD" id="cd17920">
    <property type="entry name" value="DEXHc_RecQ"/>
    <property type="match status" value="1"/>
</dbReference>
<evidence type="ECO:0000256" key="6">
    <source>
        <dbReference type="ARBA" id="ARBA00022840"/>
    </source>
</evidence>
<dbReference type="PROSITE" id="PS51194">
    <property type="entry name" value="HELICASE_CTER"/>
    <property type="match status" value="1"/>
</dbReference>
<dbReference type="GO" id="GO:0009378">
    <property type="term" value="F:four-way junction helicase activity"/>
    <property type="evidence" value="ECO:0007669"/>
    <property type="project" value="TreeGrafter"/>
</dbReference>
<dbReference type="PANTHER" id="PTHR13710:SF105">
    <property type="entry name" value="ATP-DEPENDENT DNA HELICASE Q1"/>
    <property type="match status" value="1"/>
</dbReference>
<dbReference type="GO" id="GO:0006310">
    <property type="term" value="P:DNA recombination"/>
    <property type="evidence" value="ECO:0007669"/>
    <property type="project" value="InterPro"/>
</dbReference>
<keyword evidence="15" id="KW-1185">Reference proteome</keyword>
<evidence type="ECO:0000256" key="4">
    <source>
        <dbReference type="ARBA" id="ARBA00022801"/>
    </source>
</evidence>
<dbReference type="Proteomes" id="UP000005439">
    <property type="component" value="Chromosome"/>
</dbReference>
<keyword evidence="7" id="KW-0238">DNA-binding</keyword>
<dbReference type="KEGG" id="sap:Sulac_0363"/>
<evidence type="ECO:0000256" key="10">
    <source>
        <dbReference type="ARBA" id="ARBA00034808"/>
    </source>
</evidence>
<evidence type="ECO:0000256" key="2">
    <source>
        <dbReference type="ARBA" id="ARBA00005446"/>
    </source>
</evidence>
<dbReference type="NCBIfam" id="TIGR00614">
    <property type="entry name" value="recQ_fam"/>
    <property type="match status" value="1"/>
</dbReference>
<dbReference type="GO" id="GO:0030894">
    <property type="term" value="C:replisome"/>
    <property type="evidence" value="ECO:0007669"/>
    <property type="project" value="TreeGrafter"/>
</dbReference>
<dbReference type="GO" id="GO:0005737">
    <property type="term" value="C:cytoplasm"/>
    <property type="evidence" value="ECO:0007669"/>
    <property type="project" value="TreeGrafter"/>
</dbReference>
<evidence type="ECO:0000259" key="11">
    <source>
        <dbReference type="PROSITE" id="PS50967"/>
    </source>
</evidence>
<dbReference type="AlphaFoldDB" id="G8TY25"/>
<dbReference type="Pfam" id="PF00270">
    <property type="entry name" value="DEAD"/>
    <property type="match status" value="1"/>
</dbReference>
<keyword evidence="5 14" id="KW-0347">Helicase</keyword>
<dbReference type="SUPFAM" id="SSF47819">
    <property type="entry name" value="HRDC-like"/>
    <property type="match status" value="1"/>
</dbReference>
<dbReference type="PROSITE" id="PS50967">
    <property type="entry name" value="HRDC"/>
    <property type="match status" value="1"/>
</dbReference>
<dbReference type="SUPFAM" id="SSF52540">
    <property type="entry name" value="P-loop containing nucleoside triphosphate hydrolases"/>
    <property type="match status" value="1"/>
</dbReference>
<organism evidence="14 15">
    <name type="scientific">Sulfobacillus acidophilus (strain ATCC 700253 / DSM 10332 / NAL)</name>
    <dbReference type="NCBI Taxonomy" id="679936"/>
    <lineage>
        <taxon>Bacteria</taxon>
        <taxon>Bacillati</taxon>
        <taxon>Bacillota</taxon>
        <taxon>Clostridia</taxon>
        <taxon>Eubacteriales</taxon>
        <taxon>Clostridiales Family XVII. Incertae Sedis</taxon>
        <taxon>Sulfobacillus</taxon>
    </lineage>
</organism>
<dbReference type="SMART" id="SM00487">
    <property type="entry name" value="DEXDc"/>
    <property type="match status" value="1"/>
</dbReference>
<dbReference type="InterPro" id="IPR011545">
    <property type="entry name" value="DEAD/DEAH_box_helicase_dom"/>
</dbReference>
<reference evidence="14 15" key="2">
    <citation type="journal article" date="2012" name="Stand. Genomic Sci.">
        <title>Complete genome sequence of the moderately thermophilic mineral-sulfide-oxidizing firmicute Sulfobacillus acidophilus type strain (NAL(T)).</title>
        <authorList>
            <person name="Anderson I."/>
            <person name="Chertkov O."/>
            <person name="Chen A."/>
            <person name="Saunders E."/>
            <person name="Lapidus A."/>
            <person name="Nolan M."/>
            <person name="Lucas S."/>
            <person name="Hammon N."/>
            <person name="Deshpande S."/>
            <person name="Cheng J.F."/>
            <person name="Han C."/>
            <person name="Tapia R."/>
            <person name="Goodwin L.A."/>
            <person name="Pitluck S."/>
            <person name="Liolios K."/>
            <person name="Pagani I."/>
            <person name="Ivanova N."/>
            <person name="Mikhailova N."/>
            <person name="Pati A."/>
            <person name="Palaniappan K."/>
            <person name="Land M."/>
            <person name="Pan C."/>
            <person name="Rohde M."/>
            <person name="Pukall R."/>
            <person name="Goker M."/>
            <person name="Detter J.C."/>
            <person name="Woyke T."/>
            <person name="Bristow J."/>
            <person name="Eisen J.A."/>
            <person name="Markowitz V."/>
            <person name="Hugenholtz P."/>
            <person name="Kyrpides N.C."/>
            <person name="Klenk H.P."/>
            <person name="Mavromatis K."/>
        </authorList>
    </citation>
    <scope>NUCLEOTIDE SEQUENCE [LARGE SCALE GENOMIC DNA]</scope>
    <source>
        <strain evidence="15">ATCC 700253 / DSM 10332 / NAL</strain>
    </source>
</reference>
<dbReference type="GO" id="GO:0016787">
    <property type="term" value="F:hydrolase activity"/>
    <property type="evidence" value="ECO:0007669"/>
    <property type="project" value="UniProtKB-KW"/>
</dbReference>
<dbReference type="Pfam" id="PF00570">
    <property type="entry name" value="HRDC"/>
    <property type="match status" value="1"/>
</dbReference>
<evidence type="ECO:0000256" key="1">
    <source>
        <dbReference type="ARBA" id="ARBA00001946"/>
    </source>
</evidence>
<evidence type="ECO:0000256" key="7">
    <source>
        <dbReference type="ARBA" id="ARBA00023125"/>
    </source>
</evidence>
<sequence>MSLTTFDARQWARINGVLTRVFGLTALRPGQADVIARVLQGRSVLAVMPTGAGKSLTYQLPSLLMARPVLVISPLVALMQEQVASLRTLGILAEALTGPLSEETWSTMSEKWRTGQTRLWFVAPERLFQARVFRLLRAYPPSFMAVDEAHCISQWGYDFRPEYRQIGKFRHQIGNPPVLALTATAPPVVQREIEWHLRDKGEPFDILTQPVDRPNIALDVQEVGTGAEKLHRVERLLAEEPGAAILYASTRRATEWWADRLSERLTVPVVAYHAGLPRETRAAAEQAFRRRQVNRVVATSAFGMGIDRGDIRLIVHVDLPESLDAYYQAVGRAGRDGEAARAVLVYRSADLVHRRHLADRGLVDRASLETLLQAIQKRSVVTVPEDPEGTVPLILAMLEDLGWIFWRPVSGGWRVIRRQWPTEDAVSVVWGRIDALRAWRQEQARHMIHYVQESNCRRDTLLAYYRSPRIPDSRFSCCDRCRGGDRQRSFETVRERLAAWRQAVGRQQGVSPYVVMPESLMNQLVLRQPRTPAQLAEIPGMGPKRLRQWGDEVLRLIRESSPSASNFSLTDADDGESQAFWLFATGLPPNEVAERIHRRPSTVRQYYVRWIAGRPPAEWRWTLIHWFSHEEYRQLKASFERWGADRLRPVYDEWQGRFDWGQIEVARAVWQYETTHGESVFREPVPPTRPTRPRR</sequence>
<dbReference type="Gene3D" id="3.40.50.300">
    <property type="entry name" value="P-loop containing nucleotide triphosphate hydrolases"/>
    <property type="match status" value="2"/>
</dbReference>
<feature type="domain" description="Helicase ATP-binding" evidence="12">
    <location>
        <begin position="35"/>
        <end position="203"/>
    </location>
</feature>
<dbReference type="InterPro" id="IPR001650">
    <property type="entry name" value="Helicase_C-like"/>
</dbReference>
<evidence type="ECO:0000256" key="5">
    <source>
        <dbReference type="ARBA" id="ARBA00022806"/>
    </source>
</evidence>
<gene>
    <name evidence="14" type="ordered locus">Sulac_0363</name>
</gene>
<dbReference type="EMBL" id="CP003179">
    <property type="protein sequence ID" value="AEW03932.1"/>
    <property type="molecule type" value="Genomic_DNA"/>
</dbReference>
<dbReference type="InterPro" id="IPR044876">
    <property type="entry name" value="HRDC_dom_sf"/>
</dbReference>
<evidence type="ECO:0000313" key="14">
    <source>
        <dbReference type="EMBL" id="AEW03932.1"/>
    </source>
</evidence>
<name>G8TY25_SULAD</name>
<dbReference type="GO" id="GO:0005524">
    <property type="term" value="F:ATP binding"/>
    <property type="evidence" value="ECO:0007669"/>
    <property type="project" value="UniProtKB-KW"/>
</dbReference>
<keyword evidence="4" id="KW-0378">Hydrolase</keyword>
<dbReference type="Pfam" id="PF00271">
    <property type="entry name" value="Helicase_C"/>
    <property type="match status" value="1"/>
</dbReference>
<evidence type="ECO:0000259" key="12">
    <source>
        <dbReference type="PROSITE" id="PS51192"/>
    </source>
</evidence>
<dbReference type="Gene3D" id="1.10.150.80">
    <property type="entry name" value="HRDC domain"/>
    <property type="match status" value="1"/>
</dbReference>
<proteinExistence type="inferred from homology"/>
<dbReference type="EC" id="5.6.2.4" evidence="10"/>
<keyword evidence="8" id="KW-0413">Isomerase</keyword>
<dbReference type="HOGENOM" id="CLU_001103_14_3_9"/>
<dbReference type="PANTHER" id="PTHR13710">
    <property type="entry name" value="DNA HELICASE RECQ FAMILY MEMBER"/>
    <property type="match status" value="1"/>
</dbReference>
<dbReference type="SMART" id="SM00341">
    <property type="entry name" value="HRDC"/>
    <property type="match status" value="1"/>
</dbReference>
<comment type="catalytic activity">
    <reaction evidence="9">
        <text>Couples ATP hydrolysis with the unwinding of duplex DNA by translocating in the 3'-5' direction.</text>
        <dbReference type="EC" id="5.6.2.4"/>
    </reaction>
</comment>
<comment type="cofactor">
    <cofactor evidence="1">
        <name>Mg(2+)</name>
        <dbReference type="ChEBI" id="CHEBI:18420"/>
    </cofactor>
</comment>
<feature type="domain" description="Helicase C-terminal" evidence="13">
    <location>
        <begin position="232"/>
        <end position="379"/>
    </location>
</feature>
<dbReference type="GO" id="GO:0006281">
    <property type="term" value="P:DNA repair"/>
    <property type="evidence" value="ECO:0007669"/>
    <property type="project" value="TreeGrafter"/>
</dbReference>
<evidence type="ECO:0000256" key="9">
    <source>
        <dbReference type="ARBA" id="ARBA00034617"/>
    </source>
</evidence>
<dbReference type="InterPro" id="IPR014001">
    <property type="entry name" value="Helicase_ATP-bd"/>
</dbReference>
<dbReference type="InterPro" id="IPR004589">
    <property type="entry name" value="DNA_helicase_ATP-dep_RecQ"/>
</dbReference>
<keyword evidence="6" id="KW-0067">ATP-binding</keyword>
<dbReference type="STRING" id="679936.Sulac_0363"/>
<comment type="similarity">
    <text evidence="2">Belongs to the helicase family. RecQ subfamily.</text>
</comment>
<dbReference type="PROSITE" id="PS51192">
    <property type="entry name" value="HELICASE_ATP_BIND_1"/>
    <property type="match status" value="1"/>
</dbReference>
<dbReference type="SMART" id="SM00490">
    <property type="entry name" value="HELICc"/>
    <property type="match status" value="1"/>
</dbReference>
<dbReference type="InterPro" id="IPR002121">
    <property type="entry name" value="HRDC_dom"/>
</dbReference>
<feature type="domain" description="HRDC" evidence="11">
    <location>
        <begin position="487"/>
        <end position="567"/>
    </location>
</feature>
<dbReference type="PATRIC" id="fig|679936.5.peg.366"/>
<evidence type="ECO:0000256" key="3">
    <source>
        <dbReference type="ARBA" id="ARBA00022741"/>
    </source>
</evidence>
<dbReference type="GO" id="GO:0043138">
    <property type="term" value="F:3'-5' DNA helicase activity"/>
    <property type="evidence" value="ECO:0007669"/>
    <property type="project" value="UniProtKB-EC"/>
</dbReference>
<keyword evidence="3" id="KW-0547">Nucleotide-binding</keyword>
<evidence type="ECO:0000256" key="8">
    <source>
        <dbReference type="ARBA" id="ARBA00023235"/>
    </source>
</evidence>